<proteinExistence type="predicted"/>
<dbReference type="Gene3D" id="1.10.10.10">
    <property type="entry name" value="Winged helix-like DNA-binding domain superfamily/Winged helix DNA-binding domain"/>
    <property type="match status" value="1"/>
</dbReference>
<dbReference type="Gene3D" id="2.60.120.10">
    <property type="entry name" value="Jelly Rolls"/>
    <property type="match status" value="1"/>
</dbReference>
<dbReference type="Proteomes" id="UP000191987">
    <property type="component" value="Unassembled WGS sequence"/>
</dbReference>
<evidence type="ECO:0000259" key="4">
    <source>
        <dbReference type="PROSITE" id="PS50042"/>
    </source>
</evidence>
<feature type="domain" description="HTH crp-type" evidence="5">
    <location>
        <begin position="148"/>
        <end position="214"/>
    </location>
</feature>
<accession>A0A1S7RBP0</accession>
<keyword evidence="3" id="KW-0804">Transcription</keyword>
<dbReference type="RefSeq" id="WP_080820190.1">
    <property type="nucleotide sequence ID" value="NZ_LT009749.1"/>
</dbReference>
<dbReference type="CDD" id="cd00038">
    <property type="entry name" value="CAP_ED"/>
    <property type="match status" value="1"/>
</dbReference>
<dbReference type="PROSITE" id="PS50042">
    <property type="entry name" value="CNMP_BINDING_3"/>
    <property type="match status" value="1"/>
</dbReference>
<dbReference type="PROSITE" id="PS51063">
    <property type="entry name" value="HTH_CRP_2"/>
    <property type="match status" value="1"/>
</dbReference>
<dbReference type="AlphaFoldDB" id="A0A1S7RBP0"/>
<dbReference type="EMBL" id="FBWG01000032">
    <property type="protein sequence ID" value="CUX50012.1"/>
    <property type="molecule type" value="Genomic_DNA"/>
</dbReference>
<dbReference type="InterPro" id="IPR014710">
    <property type="entry name" value="RmlC-like_jellyroll"/>
</dbReference>
<evidence type="ECO:0000313" key="6">
    <source>
        <dbReference type="EMBL" id="CUX50012.1"/>
    </source>
</evidence>
<dbReference type="InterPro" id="IPR000595">
    <property type="entry name" value="cNMP-bd_dom"/>
</dbReference>
<dbReference type="SUPFAM" id="SSF51206">
    <property type="entry name" value="cAMP-binding domain-like"/>
    <property type="match status" value="1"/>
</dbReference>
<dbReference type="GO" id="GO:0003677">
    <property type="term" value="F:DNA binding"/>
    <property type="evidence" value="ECO:0007669"/>
    <property type="project" value="UniProtKB-KW"/>
</dbReference>
<dbReference type="SMART" id="SM00100">
    <property type="entry name" value="cNMP"/>
    <property type="match status" value="1"/>
</dbReference>
<dbReference type="InterPro" id="IPR012318">
    <property type="entry name" value="HTH_CRP"/>
</dbReference>
<dbReference type="InterPro" id="IPR050397">
    <property type="entry name" value="Env_Response_Regulators"/>
</dbReference>
<gene>
    <name evidence="6" type="ORF">AGR7C_Lc140182</name>
</gene>
<dbReference type="InterPro" id="IPR036390">
    <property type="entry name" value="WH_DNA-bd_sf"/>
</dbReference>
<evidence type="ECO:0000256" key="2">
    <source>
        <dbReference type="ARBA" id="ARBA00023125"/>
    </source>
</evidence>
<keyword evidence="2" id="KW-0238">DNA-binding</keyword>
<dbReference type="PANTHER" id="PTHR24567:SF74">
    <property type="entry name" value="HTH-TYPE TRANSCRIPTIONAL REGULATOR ARCR"/>
    <property type="match status" value="1"/>
</dbReference>
<reference evidence="6 7" key="1">
    <citation type="submission" date="2016-01" db="EMBL/GenBank/DDBJ databases">
        <authorList>
            <person name="Oliw E.H."/>
        </authorList>
    </citation>
    <scope>NUCLEOTIDE SEQUENCE [LARGE SCALE GENOMIC DNA]</scope>
    <source>
        <strain evidence="6 7">Zutra 3-1</strain>
    </source>
</reference>
<sequence>MLEQPDGHGEANFLLSLLPDDVRREVTGVCKPIKLALGDVLISAGAPIEHVFFLSSGIASVVVVTKSERKTEAGLVGREGFVPTGAVAGAETNLTEIVVQAPGEALFMDMRSFEALLAKYRVFSDILVCALHISRTQVEYTASSNATQSVTERLARWLLMCHDRVEGNHLPLTHDFLSTMLAVRRASVTDALHVLESHGFIRSERGRITIRNREMLETYARDLYGMPEEESNRMFARFLPDFRPEIPLGDLTIVESSGVR</sequence>
<feature type="domain" description="Cyclic nucleotide-binding" evidence="4">
    <location>
        <begin position="14"/>
        <end position="117"/>
    </location>
</feature>
<evidence type="ECO:0000256" key="1">
    <source>
        <dbReference type="ARBA" id="ARBA00023015"/>
    </source>
</evidence>
<dbReference type="GO" id="GO:0005829">
    <property type="term" value="C:cytosol"/>
    <property type="evidence" value="ECO:0007669"/>
    <property type="project" value="TreeGrafter"/>
</dbReference>
<dbReference type="SUPFAM" id="SSF46785">
    <property type="entry name" value="Winged helix' DNA-binding domain"/>
    <property type="match status" value="1"/>
</dbReference>
<dbReference type="Pfam" id="PF00027">
    <property type="entry name" value="cNMP_binding"/>
    <property type="match status" value="1"/>
</dbReference>
<dbReference type="Pfam" id="PF13545">
    <property type="entry name" value="HTH_Crp_2"/>
    <property type="match status" value="1"/>
</dbReference>
<evidence type="ECO:0000256" key="3">
    <source>
        <dbReference type="ARBA" id="ARBA00023163"/>
    </source>
</evidence>
<name>A0A1S7RBP0_9HYPH</name>
<dbReference type="GO" id="GO:0003700">
    <property type="term" value="F:DNA-binding transcription factor activity"/>
    <property type="evidence" value="ECO:0007669"/>
    <property type="project" value="TreeGrafter"/>
</dbReference>
<evidence type="ECO:0000259" key="5">
    <source>
        <dbReference type="PROSITE" id="PS51063"/>
    </source>
</evidence>
<dbReference type="InterPro" id="IPR018490">
    <property type="entry name" value="cNMP-bd_dom_sf"/>
</dbReference>
<keyword evidence="1" id="KW-0805">Transcription regulation</keyword>
<organism evidence="6 7">
    <name type="scientific">Agrobacterium deltaense Zutra 3/1</name>
    <dbReference type="NCBI Taxonomy" id="1183427"/>
    <lineage>
        <taxon>Bacteria</taxon>
        <taxon>Pseudomonadati</taxon>
        <taxon>Pseudomonadota</taxon>
        <taxon>Alphaproteobacteria</taxon>
        <taxon>Hyphomicrobiales</taxon>
        <taxon>Rhizobiaceae</taxon>
        <taxon>Rhizobium/Agrobacterium group</taxon>
        <taxon>Agrobacterium</taxon>
    </lineage>
</organism>
<evidence type="ECO:0000313" key="7">
    <source>
        <dbReference type="Proteomes" id="UP000191987"/>
    </source>
</evidence>
<dbReference type="InterPro" id="IPR036388">
    <property type="entry name" value="WH-like_DNA-bd_sf"/>
</dbReference>
<dbReference type="PANTHER" id="PTHR24567">
    <property type="entry name" value="CRP FAMILY TRANSCRIPTIONAL REGULATORY PROTEIN"/>
    <property type="match status" value="1"/>
</dbReference>
<protein>
    <submittedName>
        <fullName evidence="6">Putative transcriptional regulator, Crp/Fnr family, with N-terminal cNMP-binding domain</fullName>
    </submittedName>
</protein>